<dbReference type="RefSeq" id="WP_256538797.1">
    <property type="nucleotide sequence ID" value="NZ_JANHOH010000002.1"/>
</dbReference>
<gene>
    <name evidence="1" type="ORF">NPE20_11535</name>
</gene>
<organism evidence="1 2">
    <name type="scientific">Mucilaginibacter aquariorum</name>
    <dbReference type="NCBI Taxonomy" id="2967225"/>
    <lineage>
        <taxon>Bacteria</taxon>
        <taxon>Pseudomonadati</taxon>
        <taxon>Bacteroidota</taxon>
        <taxon>Sphingobacteriia</taxon>
        <taxon>Sphingobacteriales</taxon>
        <taxon>Sphingobacteriaceae</taxon>
        <taxon>Mucilaginibacter</taxon>
    </lineage>
</organism>
<accession>A0ABT1T1Y4</accession>
<reference evidence="1 2" key="1">
    <citation type="submission" date="2022-07" db="EMBL/GenBank/DDBJ databases">
        <title>Mucilaginibacter sp. JC4.</title>
        <authorList>
            <person name="Le V."/>
            <person name="Ko S.-R."/>
            <person name="Ahn C.-Y."/>
            <person name="Oh H.-M."/>
        </authorList>
    </citation>
    <scope>NUCLEOTIDE SEQUENCE [LARGE SCALE GENOMIC DNA]</scope>
    <source>
        <strain evidence="1 2">JC4</strain>
    </source>
</reference>
<sequence>MPANAIANASNSIVLKALNTSDLQQFAKNILINPANRYIGFNTHLADINTNPNNIKHPDLAEYIGVSTMCHTFDGWNFFSRGIEALVNGDISSCIHFVYYAELRSIMGIMASEGIGIFDKKHVYYDKNDKAHTFNGPTHLIASELIKYWADSGKKKDTIFKTIQLNNFNLKDWIIATGGSTTSAYSTSLVKEWFLNWSIDLRLKEDQLLRNENSYKPHFDINQVGITSLLDKIIKIWESLEPAASNRFPDLDMHLSRIALEHLFVRTTGKPVTDKGFEPYITTTFNTIGEPVKQNLFDFILRKTSPDNHIVIQEANRDLRNNRINLTDPIPMICRALLLLRFSTGFANQTLNDSGVNLNNLKFWWEDIAYKIGVIDSTPTSIDSPDLYADIQEAIIGLNASKAGISTIYETNLFCYPDLHNLKQFQRICFWGLGI</sequence>
<keyword evidence="2" id="KW-1185">Reference proteome</keyword>
<evidence type="ECO:0000313" key="2">
    <source>
        <dbReference type="Proteomes" id="UP001204376"/>
    </source>
</evidence>
<protein>
    <submittedName>
        <fullName evidence="1">Uncharacterized protein</fullName>
    </submittedName>
</protein>
<evidence type="ECO:0000313" key="1">
    <source>
        <dbReference type="EMBL" id="MCQ6958599.1"/>
    </source>
</evidence>
<proteinExistence type="predicted"/>
<name>A0ABT1T1Y4_9SPHI</name>
<comment type="caution">
    <text evidence="1">The sequence shown here is derived from an EMBL/GenBank/DDBJ whole genome shotgun (WGS) entry which is preliminary data.</text>
</comment>
<dbReference type="EMBL" id="JANHOH010000002">
    <property type="protein sequence ID" value="MCQ6958599.1"/>
    <property type="molecule type" value="Genomic_DNA"/>
</dbReference>
<dbReference type="Proteomes" id="UP001204376">
    <property type="component" value="Unassembled WGS sequence"/>
</dbReference>